<sequence>STPAHYCEFPLAFSPPPSPLDESEEVGAAGDDEDDGLKRLGRPKRLFGRHRYLRLRPVSLSIKDLNLRLRHLPKSRVLQLKPPQADAEEPAVRATCAACAGRRPRPSWPPRVSAWPARSPASACSWTAPTASGTCTGTSCAVSSSTCCSITGRRPSATLRRCSDGQPPSRLPEPSLPRLSSPDYRLDGHRIRDAFHSATDNSAQPDKKPPVGSNSPDLNRTGPTDAAPADAAAFSGARPPSPASRGPFISPAGCRSSRGQRECSSPWHSFRCRLPRLRRPRPADRPSVERRLRWARRRGADRGAAPPEMPDGRPAMKGGRSVSVELRGETPVSAGARRGAAAGSPEAAAGGEMRLRIWEKTRQQRVPRDGAAGARDVSLQTRSRRAKKKFGNREKLKALGAGLYCRGAVRTFMTCDGKKMPKKSASIFLSRRLCMNLELSQIFASGQSSEYSFWGPAELQQQGDLGIYSGFEIHDFICNCMTYPTSGFIAFMAPALTQMLHFLPAFTPPHQPIADRSAPDLPDPMRLKVHPEWPPGPWRRQRAQAELLPELNSLRSKFPLLTGRHHAQCPASAVSAVQPAHLALTEQYEVRHRPGRQPLRPSGFSLCTSISSSASSGSFLASSAAATEYRRRLLSPPVSSRSPTPDSDSRPEASASSVRTFASSAWVVASSDRALASAASAASARRRSLRVAVVAAADWDSPSGFSGHFDDGVGGDCGGPAELGAAAAFSDHPAASARSSRWQISASCSAEVSRSPGGEASGATAWPASQVASCSRSCSASRPRSSASAAAAWQSSRRPARRDSAPASFSCRRMFASRSSRSRPAPSRFSPVSSSMARSLSADAAAASARLARSRSASARRSLASSCSRESAWRRPAASSRAASRLSDTFVRASRAAESSSLWRACSSRSSSSRRAASASWRRRSSSAWPRCRSAASCARRRRRGGGGQRLLQLLDPRLLPAGRQKDNPCGRVPEPTASGRITRAEEFQNQLQASHLAACVFSFSRFRLSLSSCSTALWGAAACSAAATAAMATMRVHWVECAKLLLNLRLRLQPSESLRVNNSVCPLFYPIIAAMPCGSFAAQEPRLLVASTSSGAAASLGAGDSPQPQPALSRFHVAHACRDAAASELAAAAAHHEDVVMEDPRCEEFHESVGILDSLPWCRNADQREPSLDRANSAAAFQTILEMAEDEREAGYANTNREIGDTLTAQAAKAVSQMRISASSANLTSHRKDAAGRRDTRGRCRRSAAAEEAADAGSHLEPPWSHNSCCPGSAQRPASPVSLHQLAAFHRSERLGASVISRSSSVRRRPSSTAQHHHHHHHHHHHQPHHQHQNQQHHCASEDCCAPPTESRGGHADYQEYLDQLNERVQLWMLEAADGSHGIAAGDCQSGPDCASCSLGLRQLAAVPLQLLAQPSDSASWLRYRSSSSLSRPILPSSKLTRRAKIRQRISSGRCSFSVDWLAAVSWMLASSDTAWSCSSRSWYTVAKQACSSSSSIHAPGRFGCNGGDGTVGQSVHRRLQQRPLAAVQQVNHLVLSQQRQQVSSSGLFNHLGRVDGGQQLHELAEALTRQLDRLLLLLALAKAAEQHGAEHWRCLGEQAAVQVQLPALHQQPDVADFVRREGIRTAAVLHQQVAPLRGPGVESLHETAQQEAAVRVGHLRCRLGQVRLHVGEAAAFSALANQCPDCGGGPGRSRRLALGRRVGAQVAADRIALQLGHFERHLERVSLGELHDGEQSMMGVLRSPRVEDVFYFCIPHRSWTMGDFPFMDNGN</sequence>
<feature type="region of interest" description="Disordered" evidence="1">
    <location>
        <begin position="1"/>
        <end position="41"/>
    </location>
</feature>
<protein>
    <submittedName>
        <fullName evidence="3">HCO3_cotransp domain-containing protein</fullName>
    </submittedName>
</protein>
<keyword evidence="2" id="KW-1185">Reference proteome</keyword>
<feature type="compositionally biased region" description="Basic residues" evidence="1">
    <location>
        <begin position="1306"/>
        <end position="1333"/>
    </location>
</feature>
<feature type="compositionally biased region" description="Basic and acidic residues" evidence="1">
    <location>
        <begin position="184"/>
        <end position="195"/>
    </location>
</feature>
<feature type="region of interest" description="Disordered" evidence="1">
    <location>
        <begin position="158"/>
        <end position="266"/>
    </location>
</feature>
<evidence type="ECO:0000313" key="2">
    <source>
        <dbReference type="Proteomes" id="UP000095280"/>
    </source>
</evidence>
<feature type="compositionally biased region" description="Low complexity" evidence="1">
    <location>
        <begin position="333"/>
        <end position="349"/>
    </location>
</feature>
<organism evidence="2 3">
    <name type="scientific">Macrostomum lignano</name>
    <dbReference type="NCBI Taxonomy" id="282301"/>
    <lineage>
        <taxon>Eukaryota</taxon>
        <taxon>Metazoa</taxon>
        <taxon>Spiralia</taxon>
        <taxon>Lophotrochozoa</taxon>
        <taxon>Platyhelminthes</taxon>
        <taxon>Rhabditophora</taxon>
        <taxon>Macrostomorpha</taxon>
        <taxon>Macrostomida</taxon>
        <taxon>Macrostomidae</taxon>
        <taxon>Macrostomum</taxon>
    </lineage>
</organism>
<feature type="compositionally biased region" description="Basic and acidic residues" evidence="1">
    <location>
        <begin position="281"/>
        <end position="292"/>
    </location>
</feature>
<feature type="compositionally biased region" description="Acidic residues" evidence="1">
    <location>
        <begin position="21"/>
        <end position="35"/>
    </location>
</feature>
<feature type="region of interest" description="Disordered" evidence="1">
    <location>
        <begin position="363"/>
        <end position="387"/>
    </location>
</feature>
<feature type="region of interest" description="Disordered" evidence="1">
    <location>
        <begin position="278"/>
        <end position="319"/>
    </location>
</feature>
<evidence type="ECO:0000256" key="1">
    <source>
        <dbReference type="SAM" id="MobiDB-lite"/>
    </source>
</evidence>
<feature type="region of interest" description="Disordered" evidence="1">
    <location>
        <begin position="1298"/>
        <end position="1342"/>
    </location>
</feature>
<evidence type="ECO:0000313" key="3">
    <source>
        <dbReference type="WBParaSite" id="maker-uti_cns_0012482-snap-gene-0.3-mRNA-1"/>
    </source>
</evidence>
<feature type="compositionally biased region" description="Low complexity" evidence="1">
    <location>
        <begin position="634"/>
        <end position="646"/>
    </location>
</feature>
<accession>A0A1I8IFY5</accession>
<feature type="region of interest" description="Disordered" evidence="1">
    <location>
        <begin position="789"/>
        <end position="808"/>
    </location>
</feature>
<proteinExistence type="predicted"/>
<feature type="region of interest" description="Disordered" evidence="1">
    <location>
        <begin position="1222"/>
        <end position="1278"/>
    </location>
</feature>
<dbReference type="WBParaSite" id="maker-uti_cns_0012482-snap-gene-0.3-mRNA-1">
    <property type="protein sequence ID" value="maker-uti_cns_0012482-snap-gene-0.3-mRNA-1"/>
    <property type="gene ID" value="maker-uti_cns_0012482-snap-gene-0.3"/>
</dbReference>
<feature type="region of interest" description="Disordered" evidence="1">
    <location>
        <begin position="634"/>
        <end position="655"/>
    </location>
</feature>
<feature type="compositionally biased region" description="Low complexity" evidence="1">
    <location>
        <begin position="220"/>
        <end position="238"/>
    </location>
</feature>
<dbReference type="Proteomes" id="UP000095280">
    <property type="component" value="Unplaced"/>
</dbReference>
<name>A0A1I8IFY5_9PLAT</name>
<feature type="region of interest" description="Disordered" evidence="1">
    <location>
        <begin position="330"/>
        <end position="349"/>
    </location>
</feature>
<feature type="compositionally biased region" description="Basic and acidic residues" evidence="1">
    <location>
        <begin position="1231"/>
        <end position="1243"/>
    </location>
</feature>
<reference evidence="3" key="1">
    <citation type="submission" date="2016-11" db="UniProtKB">
        <authorList>
            <consortium name="WormBaseParasite"/>
        </authorList>
    </citation>
    <scope>IDENTIFICATION</scope>
</reference>
<feature type="region of interest" description="Disordered" evidence="1">
    <location>
        <begin position="815"/>
        <end position="834"/>
    </location>
</feature>